<dbReference type="AlphaFoldDB" id="A0A2P5XK03"/>
<feature type="region of interest" description="Disordered" evidence="1">
    <location>
        <begin position="1"/>
        <end position="24"/>
    </location>
</feature>
<evidence type="ECO:0000313" key="3">
    <source>
        <dbReference type="Proteomes" id="UP000239757"/>
    </source>
</evidence>
<dbReference type="PANTHER" id="PTHR35218:SF9">
    <property type="entry name" value="ENDONUCLEASE_EXONUCLEASE_PHOSPHATASE DOMAIN-CONTAINING PROTEIN"/>
    <property type="match status" value="1"/>
</dbReference>
<accession>A0A2P5XK03</accession>
<evidence type="ECO:0000256" key="1">
    <source>
        <dbReference type="SAM" id="MobiDB-lite"/>
    </source>
</evidence>
<dbReference type="Proteomes" id="UP000239757">
    <property type="component" value="Unassembled WGS sequence"/>
</dbReference>
<dbReference type="OrthoDB" id="1750221at2759"/>
<dbReference type="Gene3D" id="3.60.10.10">
    <property type="entry name" value="Endonuclease/exonuclease/phosphatase"/>
    <property type="match status" value="1"/>
</dbReference>
<proteinExistence type="predicted"/>
<name>A0A2P5XK03_GOSBA</name>
<gene>
    <name evidence="2" type="ORF">GOBAR_AA17005</name>
</gene>
<organism evidence="2 3">
    <name type="scientific">Gossypium barbadense</name>
    <name type="common">Sea Island cotton</name>
    <name type="synonym">Hibiscus barbadensis</name>
    <dbReference type="NCBI Taxonomy" id="3634"/>
    <lineage>
        <taxon>Eukaryota</taxon>
        <taxon>Viridiplantae</taxon>
        <taxon>Streptophyta</taxon>
        <taxon>Embryophyta</taxon>
        <taxon>Tracheophyta</taxon>
        <taxon>Spermatophyta</taxon>
        <taxon>Magnoliopsida</taxon>
        <taxon>eudicotyledons</taxon>
        <taxon>Gunneridae</taxon>
        <taxon>Pentapetalae</taxon>
        <taxon>rosids</taxon>
        <taxon>malvids</taxon>
        <taxon>Malvales</taxon>
        <taxon>Malvaceae</taxon>
        <taxon>Malvoideae</taxon>
        <taxon>Gossypium</taxon>
    </lineage>
</organism>
<reference evidence="2 3" key="1">
    <citation type="submission" date="2015-01" db="EMBL/GenBank/DDBJ databases">
        <title>Genome of allotetraploid Gossypium barbadense reveals genomic plasticity and fiber elongation in cotton evolution.</title>
        <authorList>
            <person name="Chen X."/>
            <person name="Liu X."/>
            <person name="Zhao B."/>
            <person name="Zheng H."/>
            <person name="Hu Y."/>
            <person name="Lu G."/>
            <person name="Yang C."/>
            <person name="Chen J."/>
            <person name="Shan C."/>
            <person name="Zhang L."/>
            <person name="Zhou Y."/>
            <person name="Wang L."/>
            <person name="Guo W."/>
            <person name="Bai Y."/>
            <person name="Ruan J."/>
            <person name="Shangguan X."/>
            <person name="Mao Y."/>
            <person name="Jiang J."/>
            <person name="Zhu Y."/>
            <person name="Lei J."/>
            <person name="Kang H."/>
            <person name="Chen S."/>
            <person name="He X."/>
            <person name="Wang R."/>
            <person name="Wang Y."/>
            <person name="Chen J."/>
            <person name="Wang L."/>
            <person name="Yu S."/>
            <person name="Wang B."/>
            <person name="Wei J."/>
            <person name="Song S."/>
            <person name="Lu X."/>
            <person name="Gao Z."/>
            <person name="Gu W."/>
            <person name="Deng X."/>
            <person name="Ma D."/>
            <person name="Wang S."/>
            <person name="Liang W."/>
            <person name="Fang L."/>
            <person name="Cai C."/>
            <person name="Zhu X."/>
            <person name="Zhou B."/>
            <person name="Zhang Y."/>
            <person name="Chen Z."/>
            <person name="Xu S."/>
            <person name="Zhu R."/>
            <person name="Wang S."/>
            <person name="Zhang T."/>
            <person name="Zhao G."/>
        </authorList>
    </citation>
    <scope>NUCLEOTIDE SEQUENCE [LARGE SCALE GENOMIC DNA]</scope>
    <source>
        <strain evidence="3">cv. Xinhai21</strain>
        <tissue evidence="2">Leaf</tissue>
    </source>
</reference>
<dbReference type="InterPro" id="IPR036691">
    <property type="entry name" value="Endo/exonu/phosph_ase_sf"/>
</dbReference>
<sequence length="294" mass="34203">MNPQWKNRGSKLGNHGITGKGNVQSREKSFNTLINERVSIDGKEIVQEEEDKPLAIRECWKEEVGITLKSFSNPHIDVVIKEELEEKIWRFTGFYGAPVEGLRKDSWNLIRHLEKECDLPWVMMGDFNKIMFSFEKKGGCVQDERQMSTFREVLQECDLSNLGFSGQWFTWEKGRLPSNNIREKHDRGMANKKVVEGWRACMGDVPEKLPMLGTNLSRWASKNKASREGRKQGVFSKLNELYEDDPTDEVLAQITNLKIGLNLKADKEEIFWEQRARVNWLKLGNQNTFFFIRL</sequence>
<dbReference type="EMBL" id="KZ664712">
    <property type="protein sequence ID" value="PPS03655.1"/>
    <property type="molecule type" value="Genomic_DNA"/>
</dbReference>
<dbReference type="PANTHER" id="PTHR35218">
    <property type="entry name" value="RNASE H DOMAIN-CONTAINING PROTEIN"/>
    <property type="match status" value="1"/>
</dbReference>
<protein>
    <recommendedName>
        <fullName evidence="4">Endonuclease/exonuclease/phosphatase domain-containing protein</fullName>
    </recommendedName>
</protein>
<evidence type="ECO:0000313" key="2">
    <source>
        <dbReference type="EMBL" id="PPS03655.1"/>
    </source>
</evidence>
<dbReference type="SUPFAM" id="SSF56219">
    <property type="entry name" value="DNase I-like"/>
    <property type="match status" value="1"/>
</dbReference>
<evidence type="ECO:0008006" key="4">
    <source>
        <dbReference type="Google" id="ProtNLM"/>
    </source>
</evidence>